<dbReference type="GO" id="GO:0046872">
    <property type="term" value="F:metal ion binding"/>
    <property type="evidence" value="ECO:0007669"/>
    <property type="project" value="UniProtKB-KW"/>
</dbReference>
<comment type="catalytic activity">
    <reaction evidence="10">
        <text>(6S)-5,6,7,8-tetrahydrofolyl-(gamma-L-Glu)(n) + L-glutamate + ATP = (6S)-5,6,7,8-tetrahydrofolyl-(gamma-L-Glu)(n+1) + ADP + phosphate + H(+)</text>
        <dbReference type="Rhea" id="RHEA:10580"/>
        <dbReference type="Rhea" id="RHEA-COMP:14738"/>
        <dbReference type="Rhea" id="RHEA-COMP:14740"/>
        <dbReference type="ChEBI" id="CHEBI:15378"/>
        <dbReference type="ChEBI" id="CHEBI:29985"/>
        <dbReference type="ChEBI" id="CHEBI:30616"/>
        <dbReference type="ChEBI" id="CHEBI:43474"/>
        <dbReference type="ChEBI" id="CHEBI:141005"/>
        <dbReference type="ChEBI" id="CHEBI:456216"/>
        <dbReference type="EC" id="6.3.2.17"/>
    </reaction>
</comment>
<dbReference type="Pfam" id="PF08245">
    <property type="entry name" value="Mur_ligase_M"/>
    <property type="match status" value="1"/>
</dbReference>
<dbReference type="Proteomes" id="UP000318331">
    <property type="component" value="Unassembled WGS sequence"/>
</dbReference>
<evidence type="ECO:0000256" key="1">
    <source>
        <dbReference type="ARBA" id="ARBA00001946"/>
    </source>
</evidence>
<evidence type="ECO:0000256" key="11">
    <source>
        <dbReference type="PIRNR" id="PIRNR001563"/>
    </source>
</evidence>
<dbReference type="SUPFAM" id="SSF53623">
    <property type="entry name" value="MurD-like peptide ligases, catalytic domain"/>
    <property type="match status" value="1"/>
</dbReference>
<proteinExistence type="inferred from homology"/>
<evidence type="ECO:0000256" key="3">
    <source>
        <dbReference type="ARBA" id="ARBA00013025"/>
    </source>
</evidence>
<dbReference type="PROSITE" id="PS01011">
    <property type="entry name" value="FOLYLPOLYGLU_SYNT_1"/>
    <property type="match status" value="1"/>
</dbReference>
<dbReference type="OrthoDB" id="9809356at2"/>
<evidence type="ECO:0000259" key="13">
    <source>
        <dbReference type="Pfam" id="PF08245"/>
    </source>
</evidence>
<dbReference type="PIRSF" id="PIRSF001563">
    <property type="entry name" value="Folylpolyglu_synth"/>
    <property type="match status" value="1"/>
</dbReference>
<dbReference type="Gene3D" id="3.90.190.20">
    <property type="entry name" value="Mur ligase, C-terminal domain"/>
    <property type="match status" value="1"/>
</dbReference>
<comment type="similarity">
    <text evidence="2 11">Belongs to the folylpolyglutamate synthase family.</text>
</comment>
<evidence type="ECO:0000313" key="15">
    <source>
        <dbReference type="Proteomes" id="UP000318331"/>
    </source>
</evidence>
<evidence type="ECO:0000256" key="9">
    <source>
        <dbReference type="ARBA" id="ARBA00030592"/>
    </source>
</evidence>
<dbReference type="InterPro" id="IPR001645">
    <property type="entry name" value="Folylpolyglutamate_synth"/>
</dbReference>
<dbReference type="InterPro" id="IPR036615">
    <property type="entry name" value="Mur_ligase_C_dom_sf"/>
</dbReference>
<accession>A0A543HSB2</accession>
<dbReference type="Gene3D" id="3.40.1190.10">
    <property type="entry name" value="Mur-like, catalytic domain"/>
    <property type="match status" value="1"/>
</dbReference>
<evidence type="ECO:0000256" key="7">
    <source>
        <dbReference type="ARBA" id="ARBA00022840"/>
    </source>
</evidence>
<dbReference type="RefSeq" id="WP_141918376.1">
    <property type="nucleotide sequence ID" value="NZ_BAAAYS010000004.1"/>
</dbReference>
<dbReference type="GO" id="GO:0004326">
    <property type="term" value="F:tetrahydrofolylpolyglutamate synthase activity"/>
    <property type="evidence" value="ECO:0007669"/>
    <property type="project" value="UniProtKB-EC"/>
</dbReference>
<evidence type="ECO:0000313" key="14">
    <source>
        <dbReference type="EMBL" id="TQM61231.1"/>
    </source>
</evidence>
<evidence type="ECO:0000256" key="10">
    <source>
        <dbReference type="ARBA" id="ARBA00047493"/>
    </source>
</evidence>
<evidence type="ECO:0000256" key="5">
    <source>
        <dbReference type="ARBA" id="ARBA00022723"/>
    </source>
</evidence>
<dbReference type="InterPro" id="IPR004101">
    <property type="entry name" value="Mur_ligase_C"/>
</dbReference>
<dbReference type="FunFam" id="3.40.1190.10:FF:000011">
    <property type="entry name" value="Folylpolyglutamate synthase/dihydrofolate synthase"/>
    <property type="match status" value="1"/>
</dbReference>
<keyword evidence="15" id="KW-1185">Reference proteome</keyword>
<dbReference type="NCBIfam" id="TIGR01499">
    <property type="entry name" value="folC"/>
    <property type="match status" value="1"/>
</dbReference>
<protein>
    <recommendedName>
        <fullName evidence="3">tetrahydrofolate synthase</fullName>
        <ecNumber evidence="3">6.3.2.17</ecNumber>
    </recommendedName>
    <alternativeName>
        <fullName evidence="9">Tetrahydrofolylpolyglutamate synthase</fullName>
    </alternativeName>
</protein>
<dbReference type="GO" id="GO:0008841">
    <property type="term" value="F:dihydrofolate synthase activity"/>
    <property type="evidence" value="ECO:0007669"/>
    <property type="project" value="TreeGrafter"/>
</dbReference>
<dbReference type="PANTHER" id="PTHR11136">
    <property type="entry name" value="FOLYLPOLYGLUTAMATE SYNTHASE-RELATED"/>
    <property type="match status" value="1"/>
</dbReference>
<evidence type="ECO:0000256" key="8">
    <source>
        <dbReference type="ARBA" id="ARBA00022842"/>
    </source>
</evidence>
<dbReference type="EMBL" id="VFPN01000003">
    <property type="protein sequence ID" value="TQM61231.1"/>
    <property type="molecule type" value="Genomic_DNA"/>
</dbReference>
<comment type="caution">
    <text evidence="14">The sequence shown here is derived from an EMBL/GenBank/DDBJ whole genome shotgun (WGS) entry which is preliminary data.</text>
</comment>
<dbReference type="GO" id="GO:0005737">
    <property type="term" value="C:cytoplasm"/>
    <property type="evidence" value="ECO:0007669"/>
    <property type="project" value="TreeGrafter"/>
</dbReference>
<dbReference type="EC" id="6.3.2.17" evidence="3"/>
<reference evidence="14 15" key="1">
    <citation type="submission" date="2019-06" db="EMBL/GenBank/DDBJ databases">
        <title>Sequencing the genomes of 1000 actinobacteria strains.</title>
        <authorList>
            <person name="Klenk H.-P."/>
        </authorList>
    </citation>
    <scope>NUCLEOTIDE SEQUENCE [LARGE SCALE GENOMIC DNA]</scope>
    <source>
        <strain evidence="14 15">DSM 18031</strain>
    </source>
</reference>
<dbReference type="InterPro" id="IPR036565">
    <property type="entry name" value="Mur-like_cat_sf"/>
</dbReference>
<evidence type="ECO:0000256" key="6">
    <source>
        <dbReference type="ARBA" id="ARBA00022741"/>
    </source>
</evidence>
<dbReference type="AlphaFoldDB" id="A0A543HSB2"/>
<dbReference type="SUPFAM" id="SSF53244">
    <property type="entry name" value="MurD-like peptide ligases, peptide-binding domain"/>
    <property type="match status" value="1"/>
</dbReference>
<feature type="domain" description="Mur ligase C-terminal" evidence="12">
    <location>
        <begin position="309"/>
        <end position="432"/>
    </location>
</feature>
<keyword evidence="7 11" id="KW-0067">ATP-binding</keyword>
<keyword evidence="4 11" id="KW-0436">Ligase</keyword>
<sequence>MAQTAGNSPGDLVYAELLARPGEQFPQPRLEPVRRVAELLGDPQNSYPVILLTGTNGKTSTSRLTESLLRALGLRTGLFTSPQLERFNERIIIDGEPIGDDTLALVWADTKPYVEMVDAELAVADEPPLTFFEVMTVLAYAAFADAPIEVAVMEVGMGGEWDATNIVAAAVSVFTPIDLDHVDRLGRTIAEIATTKAGIIAAGGDVVTSRQTSEALDILAVRAHALHDPLLVEGTDFAVMSSTMAVGGQVISLRGLSGTAYEDVMLPLYGSHQAQNAAVALAAVEAFTGRRAIVRDVIEEGFGQVTIPGRLQLLSATPPVYLDAAHNPHGARALAASLTEFFAFDDMALVFSSLDDKDTTGVVDALAHSASVVFVTESSSERSRSVSELAEIIHERAPQLTVVRGASLQDAVEGAREWATQGESRGVLVTGSVILLGEVMALARTQGWSLS</sequence>
<evidence type="ECO:0000256" key="4">
    <source>
        <dbReference type="ARBA" id="ARBA00022598"/>
    </source>
</evidence>
<feature type="domain" description="Mur ligase central" evidence="13">
    <location>
        <begin position="53"/>
        <end position="284"/>
    </location>
</feature>
<dbReference type="PANTHER" id="PTHR11136:SF0">
    <property type="entry name" value="DIHYDROFOLATE SYNTHETASE-RELATED"/>
    <property type="match status" value="1"/>
</dbReference>
<evidence type="ECO:0000259" key="12">
    <source>
        <dbReference type="Pfam" id="PF02875"/>
    </source>
</evidence>
<organism evidence="14 15">
    <name type="scientific">Klugiella xanthotipulae</name>
    <dbReference type="NCBI Taxonomy" id="244735"/>
    <lineage>
        <taxon>Bacteria</taxon>
        <taxon>Bacillati</taxon>
        <taxon>Actinomycetota</taxon>
        <taxon>Actinomycetes</taxon>
        <taxon>Micrococcales</taxon>
        <taxon>Microbacteriaceae</taxon>
        <taxon>Klugiella</taxon>
    </lineage>
</organism>
<dbReference type="InterPro" id="IPR013221">
    <property type="entry name" value="Mur_ligase_cen"/>
</dbReference>
<dbReference type="Pfam" id="PF02875">
    <property type="entry name" value="Mur_ligase_C"/>
    <property type="match status" value="1"/>
</dbReference>
<dbReference type="PROSITE" id="PS01012">
    <property type="entry name" value="FOLYLPOLYGLU_SYNT_2"/>
    <property type="match status" value="1"/>
</dbReference>
<name>A0A543HSB2_9MICO</name>
<dbReference type="InterPro" id="IPR018109">
    <property type="entry name" value="Folylpolyglutamate_synth_CS"/>
</dbReference>
<evidence type="ECO:0000256" key="2">
    <source>
        <dbReference type="ARBA" id="ARBA00008276"/>
    </source>
</evidence>
<comment type="cofactor">
    <cofactor evidence="1">
        <name>Mg(2+)</name>
        <dbReference type="ChEBI" id="CHEBI:18420"/>
    </cofactor>
</comment>
<keyword evidence="8" id="KW-0460">Magnesium</keyword>
<dbReference type="GO" id="GO:0005524">
    <property type="term" value="F:ATP binding"/>
    <property type="evidence" value="ECO:0007669"/>
    <property type="project" value="UniProtKB-KW"/>
</dbReference>
<keyword evidence="5" id="KW-0479">Metal-binding</keyword>
<keyword evidence="6 11" id="KW-0547">Nucleotide-binding</keyword>
<gene>
    <name evidence="14" type="ORF">FB466_2172</name>
</gene>